<sequence>MITDLILVIVFLAVMRNLVVESSFVLSDSMEPTLKPGDWLLVDKLRYVFDGSPNGSPNGSPKRGDIVVFNAPLEPGDEYVKRVVAIPGDTVQIEGGRLILNGTPLEEPYLSPDSRTGATGGTDPDENPFAEPVLIPPGKYLVLGDNRPASKDSRSWGLLDGEEIIGRADLVYFSYSLSVEETGVRWDRMNLPLN</sequence>
<evidence type="ECO:0000256" key="4">
    <source>
        <dbReference type="ARBA" id="ARBA00022670"/>
    </source>
</evidence>
<feature type="active site" evidence="6">
    <location>
        <position position="29"/>
    </location>
</feature>
<comment type="caution">
    <text evidence="11">The sequence shown here is derived from an EMBL/GenBank/DDBJ whole genome shotgun (WGS) entry which is preliminary data.</text>
</comment>
<dbReference type="PROSITE" id="PS00501">
    <property type="entry name" value="SPASE_I_1"/>
    <property type="match status" value="1"/>
</dbReference>
<dbReference type="GO" id="GO:0009003">
    <property type="term" value="F:signal peptidase activity"/>
    <property type="evidence" value="ECO:0007669"/>
    <property type="project" value="UniProtKB-EC"/>
</dbReference>
<dbReference type="Pfam" id="PF10502">
    <property type="entry name" value="Peptidase_S26"/>
    <property type="match status" value="1"/>
</dbReference>
<feature type="region of interest" description="Disordered" evidence="9">
    <location>
        <begin position="105"/>
        <end position="128"/>
    </location>
</feature>
<dbReference type="InterPro" id="IPR036286">
    <property type="entry name" value="LexA/Signal_pep-like_sf"/>
</dbReference>
<dbReference type="PROSITE" id="PS00760">
    <property type="entry name" value="SPASE_I_2"/>
    <property type="match status" value="1"/>
</dbReference>
<dbReference type="InterPro" id="IPR019758">
    <property type="entry name" value="Pept_S26A_signal_pept_1_CS"/>
</dbReference>
<gene>
    <name evidence="11" type="ORF">A2Y64_00275</name>
</gene>
<dbReference type="InterPro" id="IPR000223">
    <property type="entry name" value="Pept_S26A_signal_pept_1"/>
</dbReference>
<dbReference type="CDD" id="cd06530">
    <property type="entry name" value="S26_SPase_I"/>
    <property type="match status" value="1"/>
</dbReference>
<proteinExistence type="inferred from homology"/>
<keyword evidence="5 7" id="KW-0378">Hydrolase</keyword>
<dbReference type="NCBIfam" id="TIGR02227">
    <property type="entry name" value="sigpep_I_bact"/>
    <property type="match status" value="1"/>
</dbReference>
<accession>A0A1F5FJE1</accession>
<dbReference type="Proteomes" id="UP000177187">
    <property type="component" value="Unassembled WGS sequence"/>
</dbReference>
<organism evidence="11 12">
    <name type="scientific">Candidatus Coatesbacteria bacterium RBG_13_66_14</name>
    <dbReference type="NCBI Taxonomy" id="1817816"/>
    <lineage>
        <taxon>Bacteria</taxon>
        <taxon>Candidatus Coatesiibacteriota</taxon>
    </lineage>
</organism>
<comment type="similarity">
    <text evidence="2 8">Belongs to the peptidase S26 family.</text>
</comment>
<dbReference type="PRINTS" id="PR00727">
    <property type="entry name" value="LEADERPTASE"/>
</dbReference>
<evidence type="ECO:0000256" key="5">
    <source>
        <dbReference type="ARBA" id="ARBA00022801"/>
    </source>
</evidence>
<evidence type="ECO:0000256" key="8">
    <source>
        <dbReference type="RuleBase" id="RU362042"/>
    </source>
</evidence>
<evidence type="ECO:0000259" key="10">
    <source>
        <dbReference type="Pfam" id="PF10502"/>
    </source>
</evidence>
<evidence type="ECO:0000256" key="9">
    <source>
        <dbReference type="SAM" id="MobiDB-lite"/>
    </source>
</evidence>
<dbReference type="InterPro" id="IPR019757">
    <property type="entry name" value="Pept_S26A_signal_pept_1_Lys-AS"/>
</dbReference>
<comment type="catalytic activity">
    <reaction evidence="1 7">
        <text>Cleavage of hydrophobic, N-terminal signal or leader sequences from secreted and periplasmic proteins.</text>
        <dbReference type="EC" id="3.4.21.89"/>
    </reaction>
</comment>
<dbReference type="EMBL" id="MFAF01000001">
    <property type="protein sequence ID" value="OGD79765.1"/>
    <property type="molecule type" value="Genomic_DNA"/>
</dbReference>
<dbReference type="AlphaFoldDB" id="A0A1F5FJE1"/>
<evidence type="ECO:0000256" key="6">
    <source>
        <dbReference type="PIRSR" id="PIRSR600223-1"/>
    </source>
</evidence>
<evidence type="ECO:0000256" key="2">
    <source>
        <dbReference type="ARBA" id="ARBA00009370"/>
    </source>
</evidence>
<dbReference type="PANTHER" id="PTHR43390:SF1">
    <property type="entry name" value="CHLOROPLAST PROCESSING PEPTIDASE"/>
    <property type="match status" value="1"/>
</dbReference>
<reference evidence="11 12" key="1">
    <citation type="journal article" date="2016" name="Nat. Commun.">
        <title>Thousands of microbial genomes shed light on interconnected biogeochemical processes in an aquifer system.</title>
        <authorList>
            <person name="Anantharaman K."/>
            <person name="Brown C.T."/>
            <person name="Hug L.A."/>
            <person name="Sharon I."/>
            <person name="Castelle C.J."/>
            <person name="Probst A.J."/>
            <person name="Thomas B.C."/>
            <person name="Singh A."/>
            <person name="Wilkins M.J."/>
            <person name="Karaoz U."/>
            <person name="Brodie E.L."/>
            <person name="Williams K.H."/>
            <person name="Hubbard S.S."/>
            <person name="Banfield J.F."/>
        </authorList>
    </citation>
    <scope>NUCLEOTIDE SEQUENCE [LARGE SCALE GENOMIC DNA]</scope>
</reference>
<dbReference type="InterPro" id="IPR019756">
    <property type="entry name" value="Pept_S26A_signal_pept_1_Ser-AS"/>
</dbReference>
<protein>
    <recommendedName>
        <fullName evidence="3 7">Signal peptidase I</fullName>
        <ecNumber evidence="3 7">3.4.21.89</ecNumber>
    </recommendedName>
</protein>
<evidence type="ECO:0000313" key="12">
    <source>
        <dbReference type="Proteomes" id="UP000177187"/>
    </source>
</evidence>
<feature type="active site" evidence="6">
    <location>
        <position position="81"/>
    </location>
</feature>
<comment type="subcellular location">
    <subcellularLocation>
        <location evidence="8">Membrane</location>
        <topology evidence="8">Single-pass type II membrane protein</topology>
    </subcellularLocation>
</comment>
<dbReference type="GO" id="GO:0006465">
    <property type="term" value="P:signal peptide processing"/>
    <property type="evidence" value="ECO:0007669"/>
    <property type="project" value="InterPro"/>
</dbReference>
<dbReference type="GO" id="GO:0004252">
    <property type="term" value="F:serine-type endopeptidase activity"/>
    <property type="evidence" value="ECO:0007669"/>
    <property type="project" value="InterPro"/>
</dbReference>
<keyword evidence="4 7" id="KW-0645">Protease</keyword>
<dbReference type="SUPFAM" id="SSF51306">
    <property type="entry name" value="LexA/Signal peptidase"/>
    <property type="match status" value="1"/>
</dbReference>
<dbReference type="STRING" id="1817816.A2Y64_00275"/>
<evidence type="ECO:0000256" key="1">
    <source>
        <dbReference type="ARBA" id="ARBA00000677"/>
    </source>
</evidence>
<dbReference type="EC" id="3.4.21.89" evidence="3 7"/>
<dbReference type="PANTHER" id="PTHR43390">
    <property type="entry name" value="SIGNAL PEPTIDASE I"/>
    <property type="match status" value="1"/>
</dbReference>
<dbReference type="GO" id="GO:0016020">
    <property type="term" value="C:membrane"/>
    <property type="evidence" value="ECO:0007669"/>
    <property type="project" value="UniProtKB-SubCell"/>
</dbReference>
<evidence type="ECO:0000313" key="11">
    <source>
        <dbReference type="EMBL" id="OGD79765.1"/>
    </source>
</evidence>
<dbReference type="Gene3D" id="2.10.109.10">
    <property type="entry name" value="Umud Fragment, subunit A"/>
    <property type="match status" value="1"/>
</dbReference>
<dbReference type="PROSITE" id="PS00761">
    <property type="entry name" value="SPASE_I_3"/>
    <property type="match status" value="1"/>
</dbReference>
<evidence type="ECO:0000256" key="7">
    <source>
        <dbReference type="RuleBase" id="RU003993"/>
    </source>
</evidence>
<name>A0A1F5FJE1_9BACT</name>
<feature type="domain" description="Peptidase S26" evidence="10">
    <location>
        <begin position="5"/>
        <end position="173"/>
    </location>
</feature>
<dbReference type="InterPro" id="IPR019533">
    <property type="entry name" value="Peptidase_S26"/>
</dbReference>
<evidence type="ECO:0000256" key="3">
    <source>
        <dbReference type="ARBA" id="ARBA00013208"/>
    </source>
</evidence>